<proteinExistence type="predicted"/>
<evidence type="ECO:0000313" key="2">
    <source>
        <dbReference type="EMBL" id="URE09988.1"/>
    </source>
</evidence>
<sequence length="137" mass="15117">MGRYSVTKIIEINPCMLRTIAGGVADCQFWHRNKGIKVLQSYISKQSLLFANIIKEWVLNSYRGMGLLVGTITAGWNEKEAAELAPWTIYRATFCDGASGGVASVYYAGTDGWKKLSGDEMLVSCIASIILWSKPPF</sequence>
<dbReference type="InterPro" id="IPR029055">
    <property type="entry name" value="Ntn_hydrolases_N"/>
</dbReference>
<gene>
    <name evidence="2" type="ORF">MUK42_21681</name>
</gene>
<dbReference type="AlphaFoldDB" id="A0A9E7GB73"/>
<dbReference type="SUPFAM" id="SSF56235">
    <property type="entry name" value="N-terminal nucleophile aminohydrolases (Ntn hydrolases)"/>
    <property type="match status" value="1"/>
</dbReference>
<name>A0A9E7GB73_9LILI</name>
<accession>A0A9E7GB73</accession>
<dbReference type="Gene3D" id="3.60.20.10">
    <property type="entry name" value="Glutamine Phosphoribosylpyrophosphate, subunit 1, domain 1"/>
    <property type="match status" value="1"/>
</dbReference>
<dbReference type="OrthoDB" id="1704308at2759"/>
<dbReference type="Proteomes" id="UP001055439">
    <property type="component" value="Chromosome 6"/>
</dbReference>
<organism evidence="2 3">
    <name type="scientific">Musa troglodytarum</name>
    <name type="common">fe'i banana</name>
    <dbReference type="NCBI Taxonomy" id="320322"/>
    <lineage>
        <taxon>Eukaryota</taxon>
        <taxon>Viridiplantae</taxon>
        <taxon>Streptophyta</taxon>
        <taxon>Embryophyta</taxon>
        <taxon>Tracheophyta</taxon>
        <taxon>Spermatophyta</taxon>
        <taxon>Magnoliopsida</taxon>
        <taxon>Liliopsida</taxon>
        <taxon>Zingiberales</taxon>
        <taxon>Musaceae</taxon>
        <taxon>Musa</taxon>
    </lineage>
</organism>
<dbReference type="GO" id="GO:0051603">
    <property type="term" value="P:proteolysis involved in protein catabolic process"/>
    <property type="evidence" value="ECO:0007669"/>
    <property type="project" value="InterPro"/>
</dbReference>
<dbReference type="EMBL" id="CP097508">
    <property type="protein sequence ID" value="URE09988.1"/>
    <property type="molecule type" value="Genomic_DNA"/>
</dbReference>
<reference evidence="2" key="1">
    <citation type="submission" date="2022-05" db="EMBL/GenBank/DDBJ databases">
        <title>The Musa troglodytarum L. genome provides insights into the mechanism of non-climacteric behaviour and enrichment of carotenoids.</title>
        <authorList>
            <person name="Wang J."/>
        </authorList>
    </citation>
    <scope>NUCLEOTIDE SEQUENCE</scope>
    <source>
        <tissue evidence="2">Leaf</tissue>
    </source>
</reference>
<comment type="subunit">
    <text evidence="1">The 26S proteasome consists of a 20S proteasome core and two 19S regulatory subunits. The 20S proteasome core is composed of 28 subunits that are arranged in four stacked rings, resulting in a barrel-shaped structure. The two end rings are each formed by seven alpha subunits, and the two central rings are each formed by seven beta subunits. The catalytic chamber with the active sites is on the inside of the barrel.</text>
</comment>
<evidence type="ECO:0000256" key="1">
    <source>
        <dbReference type="ARBA" id="ARBA00026071"/>
    </source>
</evidence>
<dbReference type="InterPro" id="IPR001353">
    <property type="entry name" value="Proteasome_sua/b"/>
</dbReference>
<dbReference type="GO" id="GO:0005839">
    <property type="term" value="C:proteasome core complex"/>
    <property type="evidence" value="ECO:0007669"/>
    <property type="project" value="InterPro"/>
</dbReference>
<dbReference type="Pfam" id="PF00227">
    <property type="entry name" value="Proteasome"/>
    <property type="match status" value="1"/>
</dbReference>
<protein>
    <submittedName>
        <fullName evidence="2">Uncharacterized protein</fullName>
    </submittedName>
</protein>
<evidence type="ECO:0000313" key="3">
    <source>
        <dbReference type="Proteomes" id="UP001055439"/>
    </source>
</evidence>
<keyword evidence="3" id="KW-1185">Reference proteome</keyword>